<dbReference type="InterPro" id="IPR040976">
    <property type="entry name" value="Pkinase_fungal"/>
</dbReference>
<feature type="region of interest" description="Disordered" evidence="1">
    <location>
        <begin position="561"/>
        <end position="587"/>
    </location>
</feature>
<accession>A0A4S4M3B7</accession>
<dbReference type="Proteomes" id="UP000308730">
    <property type="component" value="Unassembled WGS sequence"/>
</dbReference>
<evidence type="ECO:0000256" key="1">
    <source>
        <dbReference type="SAM" id="MobiDB-lite"/>
    </source>
</evidence>
<evidence type="ECO:0000313" key="3">
    <source>
        <dbReference type="EMBL" id="THH18868.1"/>
    </source>
</evidence>
<keyword evidence="4" id="KW-1185">Reference proteome</keyword>
<organism evidence="3 4">
    <name type="scientific">Antrodiella citrinella</name>
    <dbReference type="NCBI Taxonomy" id="2447956"/>
    <lineage>
        <taxon>Eukaryota</taxon>
        <taxon>Fungi</taxon>
        <taxon>Dikarya</taxon>
        <taxon>Basidiomycota</taxon>
        <taxon>Agaricomycotina</taxon>
        <taxon>Agaricomycetes</taxon>
        <taxon>Polyporales</taxon>
        <taxon>Steccherinaceae</taxon>
        <taxon>Antrodiella</taxon>
    </lineage>
</organism>
<reference evidence="3 4" key="1">
    <citation type="submission" date="2019-02" db="EMBL/GenBank/DDBJ databases">
        <title>Genome sequencing of the rare red list fungi Antrodiella citrinella (Flaviporus citrinellus).</title>
        <authorList>
            <person name="Buettner E."/>
            <person name="Kellner H."/>
        </authorList>
    </citation>
    <scope>NUCLEOTIDE SEQUENCE [LARGE SCALE GENOMIC DNA]</scope>
    <source>
        <strain evidence="3 4">DSM 108506</strain>
    </source>
</reference>
<sequence length="587" mass="66610">MRHYELGGDSDMISVVERPPLVLKLSWSPCTLPTERDLHGPTLIDNIGIVLSFVKSSFVDSDGAWTERNTENLRHDVQVTEAPRDWSEKAPGPVEPRVLVKTLSPTFGWPLRHFLDLTELVKTVRDALRGHRNIYFKRGVLHRNINPDSILICPTDFKSSELDRALLSGCLPEQADLGESLRANEDAVQGHHNLYFGRGVLHRDIGAGNTPICPPISSSTMGCIIDLDQAIQSSKRIVYRRFDHPSDFEKTVVQYTNTDCNDPQTLQRIWCRCQGSTGNAMRLAASLRTVKENGDPWHALDAMCYPSMEEYNQWLEKPETCPPSWRDVATTSQQRTCLHQGTVAFMSYEVHTSFSMPFSTASDPYLPALPRSDTLGLPIKITHSVIHDIESFFWIVLYQCMVRHGPGNHRRPEMLYDSSAMQLASRSDAKEHPEFTLTNETEIAILRDWIRLLFDSNDALKKVDLFNESPEYFAANILPLFHPYLERLKPLLFEWWILLQCTYRTYDDVAQGLVLNKVIAMLDKHLDLLAAGAPSEAETSKEAKRLQEKELARREEELATLTAPLTQQPEGSPQSVADDSTILRWSD</sequence>
<dbReference type="SUPFAM" id="SSF56112">
    <property type="entry name" value="Protein kinase-like (PK-like)"/>
    <property type="match status" value="1"/>
</dbReference>
<dbReference type="EMBL" id="SGPM01000569">
    <property type="protein sequence ID" value="THH18868.1"/>
    <property type="molecule type" value="Genomic_DNA"/>
</dbReference>
<evidence type="ECO:0000259" key="2">
    <source>
        <dbReference type="Pfam" id="PF17667"/>
    </source>
</evidence>
<dbReference type="PANTHER" id="PTHR38248">
    <property type="entry name" value="FUNK1 6"/>
    <property type="match status" value="1"/>
</dbReference>
<protein>
    <recommendedName>
        <fullName evidence="2">Fungal-type protein kinase domain-containing protein</fullName>
    </recommendedName>
</protein>
<dbReference type="AlphaFoldDB" id="A0A4S4M3B7"/>
<comment type="caution">
    <text evidence="3">The sequence shown here is derived from an EMBL/GenBank/DDBJ whole genome shotgun (WGS) entry which is preliminary data.</text>
</comment>
<dbReference type="PANTHER" id="PTHR38248:SF2">
    <property type="entry name" value="FUNK1 11"/>
    <property type="match status" value="1"/>
</dbReference>
<name>A0A4S4M3B7_9APHY</name>
<feature type="domain" description="Fungal-type protein kinase" evidence="2">
    <location>
        <begin position="21"/>
        <end position="155"/>
    </location>
</feature>
<dbReference type="Pfam" id="PF17667">
    <property type="entry name" value="Pkinase_fungal"/>
    <property type="match status" value="2"/>
</dbReference>
<feature type="domain" description="Fungal-type protein kinase" evidence="2">
    <location>
        <begin position="176"/>
        <end position="235"/>
    </location>
</feature>
<proteinExistence type="predicted"/>
<gene>
    <name evidence="3" type="ORF">EUX98_g8882</name>
</gene>
<evidence type="ECO:0000313" key="4">
    <source>
        <dbReference type="Proteomes" id="UP000308730"/>
    </source>
</evidence>
<feature type="compositionally biased region" description="Polar residues" evidence="1">
    <location>
        <begin position="564"/>
        <end position="578"/>
    </location>
</feature>
<dbReference type="InterPro" id="IPR011009">
    <property type="entry name" value="Kinase-like_dom_sf"/>
</dbReference>
<dbReference type="OrthoDB" id="2747778at2759"/>